<dbReference type="HOGENOM" id="CLU_721823_0_0_1"/>
<comment type="caution">
    <text evidence="1">The sequence shown here is derived from an EMBL/GenBank/DDBJ whole genome shotgun (WGS) entry which is preliminary data.</text>
</comment>
<dbReference type="OrthoDB" id="3142917at2759"/>
<accession>G4TST1</accession>
<name>G4TST1_SERID</name>
<evidence type="ECO:0000313" key="2">
    <source>
        <dbReference type="Proteomes" id="UP000007148"/>
    </source>
</evidence>
<sequence length="451" mass="51278">MVTSLPCDVLGEIFAHYALSEDLFHPLETLLLVSRFWHEAALIYGEIWATFNIEIGNYKSIHIWRTRVGRRLARVGPTRLLDITIRNVYSVPNHPSASDFLNGNRMNQKEPISNLSHNIYQVRHFMLDFLQDLNGRDGSLTWRWRSLHLYFGDHPWNYDRGSSSEVTRFSWKVLSYPTPALESLTLEYIETNGNDRRRRHPLLPFSPNLRTCTLSEYSFSFYPDISAAREVTIIHPRHLQNTTNRPRFKLGMAVEKLVLGLPFNGEWTLPQTLPQLRSIEVGKGGPQCNLEDLKAPHLTQATLRIQNAFFLPNTLLKVSFLSAVTHLTILDEASTLILPAPRLSISRILSAILSLVHLRTNEAALRGVLALVKDSRSPQTNPDGTFGDVDLSTCPFQLRRLRVSCVEFEGDAEISSDMDSWVAVFRILRASTLYTQNPDIAKMIEGLTSLS</sequence>
<protein>
    <recommendedName>
        <fullName evidence="3">F-box domain-containing protein</fullName>
    </recommendedName>
</protein>
<dbReference type="InParanoid" id="G4TST1"/>
<proteinExistence type="predicted"/>
<organism evidence="1 2">
    <name type="scientific">Serendipita indica (strain DSM 11827)</name>
    <name type="common">Root endophyte fungus</name>
    <name type="synonym">Piriformospora indica</name>
    <dbReference type="NCBI Taxonomy" id="1109443"/>
    <lineage>
        <taxon>Eukaryota</taxon>
        <taxon>Fungi</taxon>
        <taxon>Dikarya</taxon>
        <taxon>Basidiomycota</taxon>
        <taxon>Agaricomycotina</taxon>
        <taxon>Agaricomycetes</taxon>
        <taxon>Sebacinales</taxon>
        <taxon>Serendipitaceae</taxon>
        <taxon>Serendipita</taxon>
    </lineage>
</organism>
<evidence type="ECO:0008006" key="3">
    <source>
        <dbReference type="Google" id="ProtNLM"/>
    </source>
</evidence>
<evidence type="ECO:0000313" key="1">
    <source>
        <dbReference type="EMBL" id="CCA74374.1"/>
    </source>
</evidence>
<dbReference type="EMBL" id="CAFZ01000307">
    <property type="protein sequence ID" value="CCA74374.1"/>
    <property type="molecule type" value="Genomic_DNA"/>
</dbReference>
<dbReference type="AlphaFoldDB" id="G4TST1"/>
<dbReference type="Proteomes" id="UP000007148">
    <property type="component" value="Unassembled WGS sequence"/>
</dbReference>
<gene>
    <name evidence="1" type="ORF">PIIN_08327</name>
</gene>
<keyword evidence="2" id="KW-1185">Reference proteome</keyword>
<reference evidence="1 2" key="1">
    <citation type="journal article" date="2011" name="PLoS Pathog.">
        <title>Endophytic Life Strategies Decoded by Genome and Transcriptome Analyses of the Mutualistic Root Symbiont Piriformospora indica.</title>
        <authorList>
            <person name="Zuccaro A."/>
            <person name="Lahrmann U."/>
            <person name="Guldener U."/>
            <person name="Langen G."/>
            <person name="Pfiffi S."/>
            <person name="Biedenkopf D."/>
            <person name="Wong P."/>
            <person name="Samans B."/>
            <person name="Grimm C."/>
            <person name="Basiewicz M."/>
            <person name="Murat C."/>
            <person name="Martin F."/>
            <person name="Kogel K.H."/>
        </authorList>
    </citation>
    <scope>NUCLEOTIDE SEQUENCE [LARGE SCALE GENOMIC DNA]</scope>
    <source>
        <strain evidence="1 2">DSM 11827</strain>
    </source>
</reference>